<sequence precursor="true">MRPFLPTAIASILFSTAAFLPSASAQVIVRERGTDTQNSGAMDLVQLQGGQTLLQNVELLDCTLTGFARKDRLRLNLPRPGQTADLPDHVLLPGGGSLWRVSEGLDEVLLQITRQGSLRTLLRTPAANGGIASRVSVAPDGEAAIVSAGRAVWCVDLTGEREATCLTEHLGSLSISSRSLRLNAHTGYFISGDRLYRCPAGATGADRAVSVPLPFGPNEELTQELVLASESPTVLVTLEHDENSRRLIAVHAGGDLEILTPLPEALPLPGLGHDLGPFTAISPDGSHAAWRTEGASEELYITCLNGGPVQHVTTLPEYPAYLDNIGVLAFGISNRLCFFAGDRVISGITGAEQMGAADMYAVSVDPSCGLQSRNVSGTSGSFTPPFALPGQMALEATFLDPLGERFFVEQEPLEGPEFISTFAINAFPGQGSYGSVDMLVHHDDFEYYTAGTAILVYTEREQGSTDIVHLSLIPAHDGNGPQTIDLGNWHPSTRVEQVAFSGTNACVRLSVEGEPVALWIDLLSGELLPILPMTVGQTLEIGSPLTFDHVGQLLLGARRPNGRSGWFKVAAPGAARSLSVPARRGFFLPY</sequence>
<dbReference type="AlphaFoldDB" id="A0A518ENL9"/>
<evidence type="ECO:0000313" key="3">
    <source>
        <dbReference type="Proteomes" id="UP000320390"/>
    </source>
</evidence>
<feature type="signal peptide" evidence="1">
    <location>
        <begin position="1"/>
        <end position="25"/>
    </location>
</feature>
<accession>A0A518ENL9</accession>
<reference evidence="2 3" key="1">
    <citation type="submission" date="2019-02" db="EMBL/GenBank/DDBJ databases">
        <title>Deep-cultivation of Planctomycetes and their phenomic and genomic characterization uncovers novel biology.</title>
        <authorList>
            <person name="Wiegand S."/>
            <person name="Jogler M."/>
            <person name="Boedeker C."/>
            <person name="Pinto D."/>
            <person name="Vollmers J."/>
            <person name="Rivas-Marin E."/>
            <person name="Kohn T."/>
            <person name="Peeters S.H."/>
            <person name="Heuer A."/>
            <person name="Rast P."/>
            <person name="Oberbeckmann S."/>
            <person name="Bunk B."/>
            <person name="Jeske O."/>
            <person name="Meyerdierks A."/>
            <person name="Storesund J.E."/>
            <person name="Kallscheuer N."/>
            <person name="Luecker S."/>
            <person name="Lage O.M."/>
            <person name="Pohl T."/>
            <person name="Merkel B.J."/>
            <person name="Hornburger P."/>
            <person name="Mueller R.-W."/>
            <person name="Bruemmer F."/>
            <person name="Labrenz M."/>
            <person name="Spormann A.M."/>
            <person name="Op den Camp H."/>
            <person name="Overmann J."/>
            <person name="Amann R."/>
            <person name="Jetten M.S.M."/>
            <person name="Mascher T."/>
            <person name="Medema M.H."/>
            <person name="Devos D.P."/>
            <person name="Kaster A.-K."/>
            <person name="Ovreas L."/>
            <person name="Rohde M."/>
            <person name="Galperin M.Y."/>
            <person name="Jogler C."/>
        </authorList>
    </citation>
    <scope>NUCLEOTIDE SEQUENCE [LARGE SCALE GENOMIC DNA]</scope>
    <source>
        <strain evidence="2 3">Poly30</strain>
    </source>
</reference>
<dbReference type="SUPFAM" id="SSF82171">
    <property type="entry name" value="DPP6 N-terminal domain-like"/>
    <property type="match status" value="1"/>
</dbReference>
<proteinExistence type="predicted"/>
<organism evidence="2 3">
    <name type="scientific">Saltatorellus ferox</name>
    <dbReference type="NCBI Taxonomy" id="2528018"/>
    <lineage>
        <taxon>Bacteria</taxon>
        <taxon>Pseudomonadati</taxon>
        <taxon>Planctomycetota</taxon>
        <taxon>Planctomycetia</taxon>
        <taxon>Planctomycetia incertae sedis</taxon>
        <taxon>Saltatorellus</taxon>
    </lineage>
</organism>
<keyword evidence="1" id="KW-0732">Signal</keyword>
<evidence type="ECO:0000256" key="1">
    <source>
        <dbReference type="SAM" id="SignalP"/>
    </source>
</evidence>
<evidence type="ECO:0000313" key="2">
    <source>
        <dbReference type="EMBL" id="QDV05673.1"/>
    </source>
</evidence>
<feature type="chain" id="PRO_5021977470" description="SLA1 homology domain-containing protein" evidence="1">
    <location>
        <begin position="26"/>
        <end position="590"/>
    </location>
</feature>
<dbReference type="EMBL" id="CP036434">
    <property type="protein sequence ID" value="QDV05673.1"/>
    <property type="molecule type" value="Genomic_DNA"/>
</dbReference>
<protein>
    <recommendedName>
        <fullName evidence="4">SLA1 homology domain-containing protein</fullName>
    </recommendedName>
</protein>
<name>A0A518ENL9_9BACT</name>
<gene>
    <name evidence="2" type="ORF">Poly30_11720</name>
</gene>
<dbReference type="RefSeq" id="WP_145195174.1">
    <property type="nucleotide sequence ID" value="NZ_CP036434.1"/>
</dbReference>
<dbReference type="Proteomes" id="UP000320390">
    <property type="component" value="Chromosome"/>
</dbReference>
<evidence type="ECO:0008006" key="4">
    <source>
        <dbReference type="Google" id="ProtNLM"/>
    </source>
</evidence>
<keyword evidence="3" id="KW-1185">Reference proteome</keyword>